<dbReference type="InterPro" id="IPR011992">
    <property type="entry name" value="EF-hand-dom_pair"/>
</dbReference>
<keyword evidence="4" id="KW-1185">Reference proteome</keyword>
<protein>
    <recommendedName>
        <fullName evidence="2">EF-hand domain-containing protein</fullName>
    </recommendedName>
</protein>
<dbReference type="InterPro" id="IPR002048">
    <property type="entry name" value="EF_hand_dom"/>
</dbReference>
<dbReference type="Gene3D" id="1.10.238.10">
    <property type="entry name" value="EF-hand"/>
    <property type="match status" value="1"/>
</dbReference>
<feature type="domain" description="EF-hand" evidence="2">
    <location>
        <begin position="19"/>
        <end position="43"/>
    </location>
</feature>
<dbReference type="Proteomes" id="UP000824120">
    <property type="component" value="Chromosome 10"/>
</dbReference>
<dbReference type="AlphaFoldDB" id="A0A9J5WTG2"/>
<dbReference type="EMBL" id="JACXVP010000010">
    <property type="protein sequence ID" value="KAG5579018.1"/>
    <property type="molecule type" value="Genomic_DNA"/>
</dbReference>
<dbReference type="SUPFAM" id="SSF47473">
    <property type="entry name" value="EF-hand"/>
    <property type="match status" value="1"/>
</dbReference>
<evidence type="ECO:0000313" key="3">
    <source>
        <dbReference type="EMBL" id="KAG5579018.1"/>
    </source>
</evidence>
<evidence type="ECO:0000313" key="4">
    <source>
        <dbReference type="Proteomes" id="UP000824120"/>
    </source>
</evidence>
<feature type="domain" description="EF-hand" evidence="2">
    <location>
        <begin position="77"/>
        <end position="105"/>
    </location>
</feature>
<dbReference type="PROSITE" id="PS00018">
    <property type="entry name" value="EF_HAND_1"/>
    <property type="match status" value="1"/>
</dbReference>
<evidence type="ECO:0000256" key="1">
    <source>
        <dbReference type="ARBA" id="ARBA00022837"/>
    </source>
</evidence>
<organism evidence="3 4">
    <name type="scientific">Solanum commersonii</name>
    <name type="common">Commerson's wild potato</name>
    <name type="synonym">Commerson's nightshade</name>
    <dbReference type="NCBI Taxonomy" id="4109"/>
    <lineage>
        <taxon>Eukaryota</taxon>
        <taxon>Viridiplantae</taxon>
        <taxon>Streptophyta</taxon>
        <taxon>Embryophyta</taxon>
        <taxon>Tracheophyta</taxon>
        <taxon>Spermatophyta</taxon>
        <taxon>Magnoliopsida</taxon>
        <taxon>eudicotyledons</taxon>
        <taxon>Gunneridae</taxon>
        <taxon>Pentapetalae</taxon>
        <taxon>asterids</taxon>
        <taxon>lamiids</taxon>
        <taxon>Solanales</taxon>
        <taxon>Solanaceae</taxon>
        <taxon>Solanoideae</taxon>
        <taxon>Solaneae</taxon>
        <taxon>Solanum</taxon>
    </lineage>
</organism>
<comment type="caution">
    <text evidence="3">The sequence shown here is derived from an EMBL/GenBank/DDBJ whole genome shotgun (WGS) entry which is preliminary data.</text>
</comment>
<gene>
    <name evidence="3" type="ORF">H5410_049645</name>
</gene>
<accession>A0A9J5WTG2</accession>
<name>A0A9J5WTG2_SOLCO</name>
<dbReference type="InterPro" id="IPR018247">
    <property type="entry name" value="EF_Hand_1_Ca_BS"/>
</dbReference>
<evidence type="ECO:0000259" key="2">
    <source>
        <dbReference type="PROSITE" id="PS50222"/>
    </source>
</evidence>
<dbReference type="GO" id="GO:0005509">
    <property type="term" value="F:calcium ion binding"/>
    <property type="evidence" value="ECO:0007669"/>
    <property type="project" value="InterPro"/>
</dbReference>
<sequence length="167" mass="19537">MFLSTRCRLFERLIRTEIKFDLDDDGMINMDEFVKGFTRWIDETKDAMDIFQHVENTAVDLCTQKMGNQIFLQLKNRIIKQFDVSGDEMISVEEFVTGFSQCLHDKNWELMEKLMQKETERSAIAWIKAKLFLVIGIEILGLLAEPLIKSVGSFSRAIRFPVYCRHS</sequence>
<reference evidence="3 4" key="1">
    <citation type="submission" date="2020-09" db="EMBL/GenBank/DDBJ databases">
        <title>De no assembly of potato wild relative species, Solanum commersonii.</title>
        <authorList>
            <person name="Cho K."/>
        </authorList>
    </citation>
    <scope>NUCLEOTIDE SEQUENCE [LARGE SCALE GENOMIC DNA]</scope>
    <source>
        <strain evidence="3">LZ3.2</strain>
        <tissue evidence="3">Leaf</tissue>
    </source>
</reference>
<dbReference type="PROSITE" id="PS50222">
    <property type="entry name" value="EF_HAND_2"/>
    <property type="match status" value="2"/>
</dbReference>
<proteinExistence type="predicted"/>
<keyword evidence="1" id="KW-0106">Calcium</keyword>